<dbReference type="EMBL" id="VYUA01000001">
    <property type="protein sequence ID" value="KAB2594208.1"/>
    <property type="molecule type" value="Genomic_DNA"/>
</dbReference>
<dbReference type="Pfam" id="PF01243">
    <property type="entry name" value="PNPOx_N"/>
    <property type="match status" value="1"/>
</dbReference>
<proteinExistence type="predicted"/>
<evidence type="ECO:0000259" key="1">
    <source>
        <dbReference type="Pfam" id="PF01243"/>
    </source>
</evidence>
<dbReference type="Proteomes" id="UP000326907">
    <property type="component" value="Unassembled WGS sequence"/>
</dbReference>
<organism evidence="2 3">
    <name type="scientific">Streptomyces arboris</name>
    <dbReference type="NCBI Taxonomy" id="2600619"/>
    <lineage>
        <taxon>Bacteria</taxon>
        <taxon>Bacillati</taxon>
        <taxon>Actinomycetota</taxon>
        <taxon>Actinomycetes</taxon>
        <taxon>Kitasatosporales</taxon>
        <taxon>Streptomycetaceae</taxon>
        <taxon>Streptomyces</taxon>
    </lineage>
</organism>
<gene>
    <name evidence="2" type="ORF">F5983_00215</name>
</gene>
<sequence>MTSLEPPRSPEQRLRDTLGRLRDDQDAWVATASPDGIPCLVPLWFAWDGATLLMATRRTNPTAVNVTPTGEIRVTLGTPRDVVLIKGEAEIVEGTALPTTDGDAFAAKLGWDPRKSAQCVYLRITPHTVQAWREENDQAGRDLMRSGTWLVHPSSPATADRSALPS</sequence>
<feature type="domain" description="Pyridoxamine 5'-phosphate oxidase N-terminal" evidence="1">
    <location>
        <begin position="27"/>
        <end position="132"/>
    </location>
</feature>
<comment type="caution">
    <text evidence="2">The sequence shown here is derived from an EMBL/GenBank/DDBJ whole genome shotgun (WGS) entry which is preliminary data.</text>
</comment>
<dbReference type="AlphaFoldDB" id="A0A5N5ET53"/>
<protein>
    <submittedName>
        <fullName evidence="2">Pyridoxamine 5'-phosphate oxidase</fullName>
    </submittedName>
</protein>
<reference evidence="2 3" key="1">
    <citation type="submission" date="2019-09" db="EMBL/GenBank/DDBJ databases">
        <authorList>
            <person name="Liu P."/>
        </authorList>
    </citation>
    <scope>NUCLEOTIDE SEQUENCE [LARGE SCALE GENOMIC DNA]</scope>
    <source>
        <strain evidence="2 3">TRM68085</strain>
    </source>
</reference>
<dbReference type="Gene3D" id="2.30.110.10">
    <property type="entry name" value="Electron Transport, Fmn-binding Protein, Chain A"/>
    <property type="match status" value="1"/>
</dbReference>
<dbReference type="InterPro" id="IPR011576">
    <property type="entry name" value="Pyridox_Oxase_N"/>
</dbReference>
<name>A0A5N5ET53_9ACTN</name>
<dbReference type="RefSeq" id="WP_151508438.1">
    <property type="nucleotide sequence ID" value="NZ_VYUA01000001.1"/>
</dbReference>
<dbReference type="InterPro" id="IPR012349">
    <property type="entry name" value="Split_barrel_FMN-bd"/>
</dbReference>
<evidence type="ECO:0000313" key="3">
    <source>
        <dbReference type="Proteomes" id="UP000326907"/>
    </source>
</evidence>
<keyword evidence="3" id="KW-1185">Reference proteome</keyword>
<dbReference type="SUPFAM" id="SSF50475">
    <property type="entry name" value="FMN-binding split barrel"/>
    <property type="match status" value="1"/>
</dbReference>
<evidence type="ECO:0000313" key="2">
    <source>
        <dbReference type="EMBL" id="KAB2594208.1"/>
    </source>
</evidence>
<accession>A0A5N5ET53</accession>